<dbReference type="PROSITE" id="PS51296">
    <property type="entry name" value="RIESKE"/>
    <property type="match status" value="1"/>
</dbReference>
<evidence type="ECO:0000256" key="3">
    <source>
        <dbReference type="ARBA" id="ARBA00023004"/>
    </source>
</evidence>
<dbReference type="PRINTS" id="PR00162">
    <property type="entry name" value="RIESKE"/>
</dbReference>
<name>A0ABS4PZG4_9PSEU</name>
<evidence type="ECO:0000259" key="6">
    <source>
        <dbReference type="PROSITE" id="PS51296"/>
    </source>
</evidence>
<comment type="caution">
    <text evidence="7">The sequence shown here is derived from an EMBL/GenBank/DDBJ whole genome shotgun (WGS) entry which is preliminary data.</text>
</comment>
<accession>A0ABS4PZG4</accession>
<keyword evidence="2" id="KW-0479">Metal-binding</keyword>
<keyword evidence="8" id="KW-1185">Reference proteome</keyword>
<dbReference type="InterPro" id="IPR036922">
    <property type="entry name" value="Rieske_2Fe-2S_sf"/>
</dbReference>
<evidence type="ECO:0000256" key="1">
    <source>
        <dbReference type="ARBA" id="ARBA00022714"/>
    </source>
</evidence>
<gene>
    <name evidence="7" type="ORF">JOM49_006342</name>
</gene>
<evidence type="ECO:0000313" key="7">
    <source>
        <dbReference type="EMBL" id="MBP2184816.1"/>
    </source>
</evidence>
<evidence type="ECO:0000256" key="4">
    <source>
        <dbReference type="ARBA" id="ARBA00023014"/>
    </source>
</evidence>
<keyword evidence="4" id="KW-0411">Iron-sulfur</keyword>
<keyword evidence="3" id="KW-0408">Iron</keyword>
<dbReference type="Proteomes" id="UP000741013">
    <property type="component" value="Unassembled WGS sequence"/>
</dbReference>
<keyword evidence="5" id="KW-1015">Disulfide bond</keyword>
<dbReference type="EMBL" id="JAGGMS010000001">
    <property type="protein sequence ID" value="MBP2184816.1"/>
    <property type="molecule type" value="Genomic_DNA"/>
</dbReference>
<dbReference type="InterPro" id="IPR005805">
    <property type="entry name" value="Rieske_Fe-S_prot_C"/>
</dbReference>
<evidence type="ECO:0000313" key="8">
    <source>
        <dbReference type="Proteomes" id="UP000741013"/>
    </source>
</evidence>
<organism evidence="7 8">
    <name type="scientific">Amycolatopsis magusensis</name>
    <dbReference type="NCBI Taxonomy" id="882444"/>
    <lineage>
        <taxon>Bacteria</taxon>
        <taxon>Bacillati</taxon>
        <taxon>Actinomycetota</taxon>
        <taxon>Actinomycetes</taxon>
        <taxon>Pseudonocardiales</taxon>
        <taxon>Pseudonocardiaceae</taxon>
        <taxon>Amycolatopsis</taxon>
    </lineage>
</organism>
<dbReference type="Gene3D" id="3.30.9.10">
    <property type="entry name" value="D-Amino Acid Oxidase, subunit A, domain 2"/>
    <property type="match status" value="1"/>
</dbReference>
<dbReference type="PANTHER" id="PTHR13847:SF274">
    <property type="entry name" value="RIESKE 2FE-2S IRON-SULFUR PROTEIN YHFW-RELATED"/>
    <property type="match status" value="1"/>
</dbReference>
<dbReference type="SUPFAM" id="SSF50022">
    <property type="entry name" value="ISP domain"/>
    <property type="match status" value="1"/>
</dbReference>
<evidence type="ECO:0000256" key="5">
    <source>
        <dbReference type="ARBA" id="ARBA00023157"/>
    </source>
</evidence>
<dbReference type="Pfam" id="PF00355">
    <property type="entry name" value="Rieske"/>
    <property type="match status" value="1"/>
</dbReference>
<dbReference type="InterPro" id="IPR036188">
    <property type="entry name" value="FAD/NAD-bd_sf"/>
</dbReference>
<protein>
    <submittedName>
        <fullName evidence="7">Glycine/D-amino acid oxidase-like deaminating enzyme/nitrite reductase/ring-hydroxylating ferredoxin subunit</fullName>
    </submittedName>
</protein>
<reference evidence="7 8" key="1">
    <citation type="submission" date="2021-03" db="EMBL/GenBank/DDBJ databases">
        <title>Sequencing the genomes of 1000 actinobacteria strains.</title>
        <authorList>
            <person name="Klenk H.-P."/>
        </authorList>
    </citation>
    <scope>NUCLEOTIDE SEQUENCE [LARGE SCALE GENOMIC DNA]</scope>
    <source>
        <strain evidence="7 8">DSM 45510</strain>
    </source>
</reference>
<dbReference type="SUPFAM" id="SSF51905">
    <property type="entry name" value="FAD/NAD(P)-binding domain"/>
    <property type="match status" value="1"/>
</dbReference>
<dbReference type="PANTHER" id="PTHR13847">
    <property type="entry name" value="SARCOSINE DEHYDROGENASE-RELATED"/>
    <property type="match status" value="1"/>
</dbReference>
<proteinExistence type="predicted"/>
<sequence length="501" mass="53506">MEKSLLPTPLSLWMDSTAGPDRGGGALPGEVDVVVIGAGIAGLTTAYALARDGRTVLVLEAGPVGGGVSGHTTAKLTAQHAEKYASLRERKGPEAAAQYGQDQSAAVDWIARTSEELGIDCAFVRTDSYVYTTEDERVSDLRAEAAAAADAGLPAEFVDGVDLDVPAVGAVRFAGQARFHPRRWLLGLASAIEKLGGQVAENARVMRVDERPVPVVHTERGKVRAGEVVIATHYPLLDRGVYFARLDPVRDLVVAGPVARSHDGMFLDGDTHHSVRYHDNGGELLAIVGGEHYRTGEEVDVEARYARLAEWAARHVGVTRVTHRWSAHDLSTLDSVPYVGRYHPLSRHLWVATGFGQWGMSGGTAAGLLLADLIGGRENPGAWLYDPERFDLRSSASLARNNFTVAKHYVGDHVRAVGADSEFATLGLGEARVATSGASVVAAYRDEQGVLHRRGGHCTHLGCVVAFNNAEKTWDCPCHGSRFGIDGTVIQGPATRPLPEA</sequence>
<dbReference type="InterPro" id="IPR006076">
    <property type="entry name" value="FAD-dep_OxRdtase"/>
</dbReference>
<evidence type="ECO:0000256" key="2">
    <source>
        <dbReference type="ARBA" id="ARBA00022723"/>
    </source>
</evidence>
<dbReference type="Gene3D" id="3.50.50.60">
    <property type="entry name" value="FAD/NAD(P)-binding domain"/>
    <property type="match status" value="1"/>
</dbReference>
<dbReference type="InterPro" id="IPR017941">
    <property type="entry name" value="Rieske_2Fe-2S"/>
</dbReference>
<dbReference type="Pfam" id="PF01266">
    <property type="entry name" value="DAO"/>
    <property type="match status" value="1"/>
</dbReference>
<dbReference type="Gene3D" id="2.102.10.10">
    <property type="entry name" value="Rieske [2Fe-2S] iron-sulphur domain"/>
    <property type="match status" value="1"/>
</dbReference>
<feature type="domain" description="Rieske" evidence="6">
    <location>
        <begin position="418"/>
        <end position="501"/>
    </location>
</feature>
<keyword evidence="1" id="KW-0001">2Fe-2S</keyword>
<dbReference type="RefSeq" id="WP_209667779.1">
    <property type="nucleotide sequence ID" value="NZ_JAGGMS010000001.1"/>
</dbReference>